<proteinExistence type="predicted"/>
<name>A0ABT8HJZ6_MYCAO</name>
<reference evidence="3" key="1">
    <citation type="submission" date="2023-07" db="EMBL/GenBank/DDBJ databases">
        <title>Degradation of tert-butanol by M. austroafricanum TBA100.</title>
        <authorList>
            <person name="Helbich S."/>
            <person name="Vainshtein Y."/>
        </authorList>
    </citation>
    <scope>NUCLEOTIDE SEQUENCE</scope>
    <source>
        <strain evidence="3">TBA100</strain>
    </source>
</reference>
<keyword evidence="4" id="KW-1185">Reference proteome</keyword>
<evidence type="ECO:0000313" key="4">
    <source>
        <dbReference type="Proteomes" id="UP001172687"/>
    </source>
</evidence>
<dbReference type="EMBL" id="JAUHTC010000086">
    <property type="protein sequence ID" value="MDN4521094.1"/>
    <property type="molecule type" value="Genomic_DNA"/>
</dbReference>
<evidence type="ECO:0000256" key="1">
    <source>
        <dbReference type="ARBA" id="ARBA00022676"/>
    </source>
</evidence>
<protein>
    <submittedName>
        <fullName evidence="3">Glycosyltransferase family 4 protein</fullName>
        <ecNumber evidence="3">2.4.-.-</ecNumber>
    </submittedName>
</protein>
<sequence>MLVELSPSGGLFQFAFELGSALAARGERVELWTGPRPELASSQPGFTVRPVLPTWHPGDTGVHSRAFRLARRGFRAGQLIFAWTVLSVRLLAARPHAVLWSQWRFAFEPMFVVAVSTLLRSSILGLIAHEPVPRSDAKDTSTAKAGALLTRAFRAAWRRLDVAFVLGPRTRDLAVTHWQPRCPVYVIPHGAEPGVRGGRSVRPVADTEPVVLFFGVWAKYKGIEVLLDAFARVRAELPESQLVLAGDVGADIDLPSVLDRAGQIGNVDARPGYVAIDDVAALFDAARVVAVPYIRATQSGVAHLAFTFGRPVVSSAVGDLPEVIEDRVTGLLVEPDDADGLAAALVELLRNPSLAATLGAAGEQRVNDAWTTAAARVCDALAEAATDRSRRGD</sequence>
<organism evidence="3 4">
    <name type="scientific">Mycolicibacterium austroafricanum</name>
    <name type="common">Mycobacterium austroafricanum</name>
    <dbReference type="NCBI Taxonomy" id="39687"/>
    <lineage>
        <taxon>Bacteria</taxon>
        <taxon>Bacillati</taxon>
        <taxon>Actinomycetota</taxon>
        <taxon>Actinomycetes</taxon>
        <taxon>Mycobacteriales</taxon>
        <taxon>Mycobacteriaceae</taxon>
        <taxon>Mycolicibacterium</taxon>
    </lineage>
</organism>
<dbReference type="PANTHER" id="PTHR12526">
    <property type="entry name" value="GLYCOSYLTRANSFERASE"/>
    <property type="match status" value="1"/>
</dbReference>
<dbReference type="Pfam" id="PF13692">
    <property type="entry name" value="Glyco_trans_1_4"/>
    <property type="match status" value="1"/>
</dbReference>
<accession>A0ABT8HJZ6</accession>
<evidence type="ECO:0000256" key="2">
    <source>
        <dbReference type="ARBA" id="ARBA00022679"/>
    </source>
</evidence>
<comment type="caution">
    <text evidence="3">The sequence shown here is derived from an EMBL/GenBank/DDBJ whole genome shotgun (WGS) entry which is preliminary data.</text>
</comment>
<dbReference type="PANTHER" id="PTHR12526:SF510">
    <property type="entry name" value="D-INOSITOL 3-PHOSPHATE GLYCOSYLTRANSFERASE"/>
    <property type="match status" value="1"/>
</dbReference>
<evidence type="ECO:0000313" key="3">
    <source>
        <dbReference type="EMBL" id="MDN4521094.1"/>
    </source>
</evidence>
<dbReference type="RefSeq" id="WP_105389234.1">
    <property type="nucleotide sequence ID" value="NZ_CP070380.1"/>
</dbReference>
<dbReference type="SUPFAM" id="SSF53756">
    <property type="entry name" value="UDP-Glycosyltransferase/glycogen phosphorylase"/>
    <property type="match status" value="1"/>
</dbReference>
<dbReference type="Gene3D" id="3.40.50.2000">
    <property type="entry name" value="Glycogen Phosphorylase B"/>
    <property type="match status" value="2"/>
</dbReference>
<dbReference type="GO" id="GO:0016757">
    <property type="term" value="F:glycosyltransferase activity"/>
    <property type="evidence" value="ECO:0007669"/>
    <property type="project" value="UniProtKB-KW"/>
</dbReference>
<gene>
    <name evidence="3" type="ORF">QYF68_25195</name>
</gene>
<keyword evidence="2 3" id="KW-0808">Transferase</keyword>
<keyword evidence="1 3" id="KW-0328">Glycosyltransferase</keyword>
<dbReference type="EC" id="2.4.-.-" evidence="3"/>
<dbReference type="Proteomes" id="UP001172687">
    <property type="component" value="Unassembled WGS sequence"/>
</dbReference>
<dbReference type="CDD" id="cd03801">
    <property type="entry name" value="GT4_PimA-like"/>
    <property type="match status" value="1"/>
</dbReference>